<accession>F2TY98</accession>
<comment type="similarity">
    <text evidence="1">Belongs to the cytochrome b5 family. MAPR subfamily.</text>
</comment>
<feature type="transmembrane region" description="Helical" evidence="2">
    <location>
        <begin position="12"/>
        <end position="32"/>
    </location>
</feature>
<evidence type="ECO:0000313" key="4">
    <source>
        <dbReference type="EMBL" id="EGD76357.1"/>
    </source>
</evidence>
<dbReference type="FunCoup" id="F2TY98">
    <property type="interactions" value="1664"/>
</dbReference>
<dbReference type="SUPFAM" id="SSF55856">
    <property type="entry name" value="Cytochrome b5-like heme/steroid binding domain"/>
    <property type="match status" value="1"/>
</dbReference>
<evidence type="ECO:0000256" key="1">
    <source>
        <dbReference type="ARBA" id="ARBA00038357"/>
    </source>
</evidence>
<keyword evidence="2" id="KW-0812">Transmembrane</keyword>
<evidence type="ECO:0000313" key="5">
    <source>
        <dbReference type="Proteomes" id="UP000007799"/>
    </source>
</evidence>
<evidence type="ECO:0000256" key="2">
    <source>
        <dbReference type="SAM" id="Phobius"/>
    </source>
</evidence>
<dbReference type="STRING" id="946362.F2TY98"/>
<keyword evidence="5" id="KW-1185">Reference proteome</keyword>
<proteinExistence type="inferred from homology"/>
<dbReference type="Pfam" id="PF00173">
    <property type="entry name" value="Cyt-b5"/>
    <property type="match status" value="1"/>
</dbReference>
<dbReference type="PANTHER" id="PTHR10281:SF106">
    <property type="entry name" value="IP06960P-RELATED"/>
    <property type="match status" value="1"/>
</dbReference>
<gene>
    <name evidence="4" type="ORF">PTSG_11680</name>
</gene>
<dbReference type="PANTHER" id="PTHR10281">
    <property type="entry name" value="MEMBRANE-ASSOCIATED PROGESTERONE RECEPTOR COMPONENT-RELATED"/>
    <property type="match status" value="1"/>
</dbReference>
<dbReference type="OrthoDB" id="547796at2759"/>
<feature type="domain" description="Cytochrome b5 heme-binding" evidence="3">
    <location>
        <begin position="59"/>
        <end position="162"/>
    </location>
</feature>
<dbReference type="InParanoid" id="F2TY98"/>
<dbReference type="InterPro" id="IPR036400">
    <property type="entry name" value="Cyt_B5-like_heme/steroid_sf"/>
</dbReference>
<dbReference type="InterPro" id="IPR050577">
    <property type="entry name" value="MAPR/NEUFC/NENF-like"/>
</dbReference>
<protein>
    <recommendedName>
        <fullName evidence="3">Cytochrome b5 heme-binding domain-containing protein</fullName>
    </recommendedName>
</protein>
<organism evidence="5">
    <name type="scientific">Salpingoeca rosetta (strain ATCC 50818 / BSB-021)</name>
    <dbReference type="NCBI Taxonomy" id="946362"/>
    <lineage>
        <taxon>Eukaryota</taxon>
        <taxon>Choanoflagellata</taxon>
        <taxon>Craspedida</taxon>
        <taxon>Salpingoecidae</taxon>
        <taxon>Salpingoeca</taxon>
    </lineage>
</organism>
<dbReference type="SMART" id="SM01117">
    <property type="entry name" value="Cyt-b5"/>
    <property type="match status" value="1"/>
</dbReference>
<dbReference type="OMA" id="DEWDDHE"/>
<keyword evidence="2" id="KW-1133">Transmembrane helix</keyword>
<dbReference type="GeneID" id="16079124"/>
<name>F2TY98_SALR5</name>
<dbReference type="Proteomes" id="UP000007799">
    <property type="component" value="Unassembled WGS sequence"/>
</dbReference>
<dbReference type="RefSeq" id="XP_004998532.1">
    <property type="nucleotide sequence ID" value="XM_004998475.1"/>
</dbReference>
<keyword evidence="2" id="KW-0472">Membrane</keyword>
<dbReference type="eggNOG" id="KOG1110">
    <property type="taxonomic scope" value="Eukaryota"/>
</dbReference>
<sequence>MMSSSSSSWLEHISATNVALSVVIGYLVYKVFGFDKRAEQRKEQDRKKREEALGHDRVFTLKELRAYDGTKPSKEHGGEKPIYIAVDGVVFDMTSGADFYGPGGPYAGFAGHDATRGMATMAVGLVSEEWDDTSDLDEHERQTMLEWKEKFLSKYPVRGTLVKSK</sequence>
<evidence type="ECO:0000259" key="3">
    <source>
        <dbReference type="SMART" id="SM01117"/>
    </source>
</evidence>
<dbReference type="GO" id="GO:0005783">
    <property type="term" value="C:endoplasmic reticulum"/>
    <property type="evidence" value="ECO:0007669"/>
    <property type="project" value="TreeGrafter"/>
</dbReference>
<dbReference type="AlphaFoldDB" id="F2TY98"/>
<dbReference type="KEGG" id="sre:PTSG_11680"/>
<dbReference type="EMBL" id="GL832956">
    <property type="protein sequence ID" value="EGD76357.1"/>
    <property type="molecule type" value="Genomic_DNA"/>
</dbReference>
<reference evidence="4" key="1">
    <citation type="submission" date="2009-08" db="EMBL/GenBank/DDBJ databases">
        <title>Annotation of Salpingoeca rosetta.</title>
        <authorList>
            <consortium name="The Broad Institute Genome Sequencing Platform"/>
            <person name="Russ C."/>
            <person name="Cuomo C."/>
            <person name="Burger G."/>
            <person name="Gray M.W."/>
            <person name="Holland P.W.H."/>
            <person name="King N."/>
            <person name="Lang F.B.F."/>
            <person name="Roger A.J."/>
            <person name="Ruiz-Trillo I."/>
            <person name="Young S.K."/>
            <person name="Zeng Q."/>
            <person name="Gargeya S."/>
            <person name="Alvarado L."/>
            <person name="Berlin A."/>
            <person name="Chapman S.B."/>
            <person name="Chen Z."/>
            <person name="Freedman E."/>
            <person name="Gellesch M."/>
            <person name="Goldberg J."/>
            <person name="Griggs A."/>
            <person name="Gujja S."/>
            <person name="Heilman E."/>
            <person name="Heiman D."/>
            <person name="Howarth C."/>
            <person name="Mehta T."/>
            <person name="Neiman D."/>
            <person name="Pearson M."/>
            <person name="Roberts A."/>
            <person name="Saif S."/>
            <person name="Shea T."/>
            <person name="Shenoy N."/>
            <person name="Sisk P."/>
            <person name="Stolte C."/>
            <person name="Sykes S."/>
            <person name="White J."/>
            <person name="Yandava C."/>
            <person name="Haas B."/>
            <person name="Nusbaum C."/>
            <person name="Birren B."/>
        </authorList>
    </citation>
    <scope>NUCLEOTIDE SEQUENCE [LARGE SCALE GENOMIC DNA]</scope>
    <source>
        <strain evidence="4">ATCC 50818</strain>
    </source>
</reference>
<dbReference type="InterPro" id="IPR001199">
    <property type="entry name" value="Cyt_B5-like_heme/steroid-bd"/>
</dbReference>
<dbReference type="GO" id="GO:0016020">
    <property type="term" value="C:membrane"/>
    <property type="evidence" value="ECO:0007669"/>
    <property type="project" value="TreeGrafter"/>
</dbReference>
<dbReference type="Gene3D" id="3.10.120.10">
    <property type="entry name" value="Cytochrome b5-like heme/steroid binding domain"/>
    <property type="match status" value="1"/>
</dbReference>